<organism evidence="1">
    <name type="scientific">Caudovirales sp. ct0FJ5</name>
    <dbReference type="NCBI Taxonomy" id="2825755"/>
    <lineage>
        <taxon>Viruses</taxon>
        <taxon>Duplodnaviria</taxon>
        <taxon>Heunggongvirae</taxon>
        <taxon>Uroviricota</taxon>
        <taxon>Caudoviricetes</taxon>
    </lineage>
</organism>
<protein>
    <submittedName>
        <fullName evidence="1">Uncharacterized protein</fullName>
    </submittedName>
</protein>
<reference evidence="1" key="1">
    <citation type="journal article" date="2021" name="Proc. Natl. Acad. Sci. U.S.A.">
        <title>A Catalog of Tens of Thousands of Viruses from Human Metagenomes Reveals Hidden Associations with Chronic Diseases.</title>
        <authorList>
            <person name="Tisza M.J."/>
            <person name="Buck C.B."/>
        </authorList>
    </citation>
    <scope>NUCLEOTIDE SEQUENCE</scope>
    <source>
        <strain evidence="1">Ct0FJ5</strain>
    </source>
</reference>
<proteinExistence type="predicted"/>
<evidence type="ECO:0000313" key="1">
    <source>
        <dbReference type="EMBL" id="DAD99360.1"/>
    </source>
</evidence>
<sequence>MNNGMRPGIFHNPDPTYEKAATKIKKEAQKTEAEVKNFFEEIRKCRHTIDSLNQCKMQYEMDMISLKATRYDKDRVSGGRTSDLSDMVIAFEEKMKTFEELRISELNKYGDMRTKGFKLISLLSEKDGIFKSILIDRYFLCQPWGIIANSHHFAYKYCVDLGSLGIRKIAEKINIRNNQEF</sequence>
<name>A0A8S5NYT2_9CAUD</name>
<accession>A0A8S5NYT2</accession>
<dbReference type="EMBL" id="BK015281">
    <property type="protein sequence ID" value="DAD99360.1"/>
    <property type="molecule type" value="Genomic_DNA"/>
</dbReference>